<protein>
    <submittedName>
        <fullName evidence="2">Uncharacterized protein</fullName>
    </submittedName>
</protein>
<organism evidence="2 3">
    <name type="scientific">Mucilaginibacter angelicae</name>
    <dbReference type="NCBI Taxonomy" id="869718"/>
    <lineage>
        <taxon>Bacteria</taxon>
        <taxon>Pseudomonadati</taxon>
        <taxon>Bacteroidota</taxon>
        <taxon>Sphingobacteriia</taxon>
        <taxon>Sphingobacteriales</taxon>
        <taxon>Sphingobacteriaceae</taxon>
        <taxon>Mucilaginibacter</taxon>
    </lineage>
</organism>
<feature type="transmembrane region" description="Helical" evidence="1">
    <location>
        <begin position="20"/>
        <end position="41"/>
    </location>
</feature>
<keyword evidence="1" id="KW-0812">Transmembrane</keyword>
<evidence type="ECO:0000313" key="2">
    <source>
        <dbReference type="EMBL" id="MFC0516512.1"/>
    </source>
</evidence>
<feature type="transmembrane region" description="Helical" evidence="1">
    <location>
        <begin position="119"/>
        <end position="140"/>
    </location>
</feature>
<gene>
    <name evidence="2" type="ORF">ACFFGT_20060</name>
</gene>
<sequence>MEDFNSYKKKQYITKAFNASFWTILGAVLPLILGSIILFACSQSSKWIGFVDRGDFCIYSAGLLSSSLFVLSDNKEHIKKWHNSILYPSTFVLIIIAATLYCAIYIVGELLKDQNSIVISVHFVRYMSFSLILLSIIITYRSLIIDFKARPPKVDVVKKSGEEVQNIMNQLGS</sequence>
<accession>A0ABV6LAM6</accession>
<name>A0ABV6LAM6_9SPHI</name>
<keyword evidence="1" id="KW-0472">Membrane</keyword>
<dbReference type="RefSeq" id="WP_377024292.1">
    <property type="nucleotide sequence ID" value="NZ_JBHLTS010000061.1"/>
</dbReference>
<keyword evidence="3" id="KW-1185">Reference proteome</keyword>
<reference evidence="2 3" key="1">
    <citation type="submission" date="2024-09" db="EMBL/GenBank/DDBJ databases">
        <authorList>
            <person name="Sun Q."/>
            <person name="Mori K."/>
        </authorList>
    </citation>
    <scope>NUCLEOTIDE SEQUENCE [LARGE SCALE GENOMIC DNA]</scope>
    <source>
        <strain evidence="2 3">NCAIM B.02415</strain>
    </source>
</reference>
<comment type="caution">
    <text evidence="2">The sequence shown here is derived from an EMBL/GenBank/DDBJ whole genome shotgun (WGS) entry which is preliminary data.</text>
</comment>
<proteinExistence type="predicted"/>
<keyword evidence="1" id="KW-1133">Transmembrane helix</keyword>
<evidence type="ECO:0000313" key="3">
    <source>
        <dbReference type="Proteomes" id="UP001589828"/>
    </source>
</evidence>
<dbReference type="EMBL" id="JBHLTS010000061">
    <property type="protein sequence ID" value="MFC0516512.1"/>
    <property type="molecule type" value="Genomic_DNA"/>
</dbReference>
<evidence type="ECO:0000256" key="1">
    <source>
        <dbReference type="SAM" id="Phobius"/>
    </source>
</evidence>
<dbReference type="Proteomes" id="UP001589828">
    <property type="component" value="Unassembled WGS sequence"/>
</dbReference>
<feature type="transmembrane region" description="Helical" evidence="1">
    <location>
        <begin position="85"/>
        <end position="107"/>
    </location>
</feature>